<evidence type="ECO:0008006" key="4">
    <source>
        <dbReference type="Google" id="ProtNLM"/>
    </source>
</evidence>
<name>A0A6A6TRJ2_9PLEO</name>
<feature type="region of interest" description="Disordered" evidence="1">
    <location>
        <begin position="283"/>
        <end position="317"/>
    </location>
</feature>
<evidence type="ECO:0000256" key="1">
    <source>
        <dbReference type="SAM" id="MobiDB-lite"/>
    </source>
</evidence>
<dbReference type="AlphaFoldDB" id="A0A6A6TRJ2"/>
<keyword evidence="3" id="KW-1185">Reference proteome</keyword>
<proteinExistence type="predicted"/>
<feature type="region of interest" description="Disordered" evidence="1">
    <location>
        <begin position="77"/>
        <end position="165"/>
    </location>
</feature>
<reference evidence="2" key="1">
    <citation type="journal article" date="2020" name="Stud. Mycol.">
        <title>101 Dothideomycetes genomes: a test case for predicting lifestyles and emergence of pathogens.</title>
        <authorList>
            <person name="Haridas S."/>
            <person name="Albert R."/>
            <person name="Binder M."/>
            <person name="Bloem J."/>
            <person name="Labutti K."/>
            <person name="Salamov A."/>
            <person name="Andreopoulos B."/>
            <person name="Baker S."/>
            <person name="Barry K."/>
            <person name="Bills G."/>
            <person name="Bluhm B."/>
            <person name="Cannon C."/>
            <person name="Castanera R."/>
            <person name="Culley D."/>
            <person name="Daum C."/>
            <person name="Ezra D."/>
            <person name="Gonzalez J."/>
            <person name="Henrissat B."/>
            <person name="Kuo A."/>
            <person name="Liang C."/>
            <person name="Lipzen A."/>
            <person name="Lutzoni F."/>
            <person name="Magnuson J."/>
            <person name="Mondo S."/>
            <person name="Nolan M."/>
            <person name="Ohm R."/>
            <person name="Pangilinan J."/>
            <person name="Park H.-J."/>
            <person name="Ramirez L."/>
            <person name="Alfaro M."/>
            <person name="Sun H."/>
            <person name="Tritt A."/>
            <person name="Yoshinaga Y."/>
            <person name="Zwiers L.-H."/>
            <person name="Turgeon B."/>
            <person name="Goodwin S."/>
            <person name="Spatafora J."/>
            <person name="Crous P."/>
            <person name="Grigoriev I."/>
        </authorList>
    </citation>
    <scope>NUCLEOTIDE SEQUENCE</scope>
    <source>
        <strain evidence="2">CBS 122681</strain>
    </source>
</reference>
<gene>
    <name evidence="2" type="ORF">K491DRAFT_339781</name>
</gene>
<evidence type="ECO:0000313" key="3">
    <source>
        <dbReference type="Proteomes" id="UP000799324"/>
    </source>
</evidence>
<dbReference type="CDD" id="cd00167">
    <property type="entry name" value="SANT"/>
    <property type="match status" value="1"/>
</dbReference>
<dbReference type="Proteomes" id="UP000799324">
    <property type="component" value="Unassembled WGS sequence"/>
</dbReference>
<dbReference type="OrthoDB" id="5399305at2759"/>
<evidence type="ECO:0000313" key="2">
    <source>
        <dbReference type="EMBL" id="KAF2662056.1"/>
    </source>
</evidence>
<protein>
    <recommendedName>
        <fullName evidence="4">Myb-like domain-containing protein</fullName>
    </recommendedName>
</protein>
<dbReference type="EMBL" id="MU004291">
    <property type="protein sequence ID" value="KAF2662056.1"/>
    <property type="molecule type" value="Genomic_DNA"/>
</dbReference>
<accession>A0A6A6TRJ2</accession>
<feature type="region of interest" description="Disordered" evidence="1">
    <location>
        <begin position="1"/>
        <end position="37"/>
    </location>
</feature>
<feature type="compositionally biased region" description="Polar residues" evidence="1">
    <location>
        <begin position="289"/>
        <end position="299"/>
    </location>
</feature>
<dbReference type="InterPro" id="IPR001005">
    <property type="entry name" value="SANT/Myb"/>
</dbReference>
<feature type="compositionally biased region" description="Low complexity" evidence="1">
    <location>
        <begin position="88"/>
        <end position="106"/>
    </location>
</feature>
<sequence>MMLHHQPQILSPLAEMDPHSSNSSLRARKMSAGGNRSWSEEEENYLLQTRMQKMPYKHIAAHLKKTELACRLHYHQLSHGSHRRKRTSSVSSATSSSSAGTSPAYSMAVDHDDYAHSSRHGSPMSYAGGSPHARAASVTASPGRNQHKILLPKPRPLTPRDSPEPLNALRINTEVAHQPKVVDTDRLRAIYEARRQQFWATVASDYGTDVSPAHLEEIWRTGSSAIRPPTPDASPDGSIMHNSVLKPSPFSYASPVYSDPSKHCSPMNISAISAPERMPYVLPMPVPSTGRQRSATWSRENVPIASLLTEDKNPRDQ</sequence>
<feature type="compositionally biased region" description="Basic residues" evidence="1">
    <location>
        <begin position="77"/>
        <end position="87"/>
    </location>
</feature>
<organism evidence="2 3">
    <name type="scientific">Lophiostoma macrostomum CBS 122681</name>
    <dbReference type="NCBI Taxonomy" id="1314788"/>
    <lineage>
        <taxon>Eukaryota</taxon>
        <taxon>Fungi</taxon>
        <taxon>Dikarya</taxon>
        <taxon>Ascomycota</taxon>
        <taxon>Pezizomycotina</taxon>
        <taxon>Dothideomycetes</taxon>
        <taxon>Pleosporomycetidae</taxon>
        <taxon>Pleosporales</taxon>
        <taxon>Lophiostomataceae</taxon>
        <taxon>Lophiostoma</taxon>
    </lineage>
</organism>